<comment type="caution">
    <text evidence="2">The sequence shown here is derived from an EMBL/GenBank/DDBJ whole genome shotgun (WGS) entry which is preliminary data.</text>
</comment>
<protein>
    <submittedName>
        <fullName evidence="2">TolB family protein</fullName>
    </submittedName>
</protein>
<evidence type="ECO:0000313" key="3">
    <source>
        <dbReference type="Proteomes" id="UP001597227"/>
    </source>
</evidence>
<dbReference type="PANTHER" id="PTHR36842:SF1">
    <property type="entry name" value="PROTEIN TOLB"/>
    <property type="match status" value="1"/>
</dbReference>
<evidence type="ECO:0000256" key="1">
    <source>
        <dbReference type="ARBA" id="ARBA00009820"/>
    </source>
</evidence>
<dbReference type="PANTHER" id="PTHR36842">
    <property type="entry name" value="PROTEIN TOLB HOMOLOG"/>
    <property type="match status" value="1"/>
</dbReference>
<reference evidence="3" key="1">
    <citation type="journal article" date="2019" name="Int. J. Syst. Evol. Microbiol.">
        <title>The Global Catalogue of Microorganisms (GCM) 10K type strain sequencing project: providing services to taxonomists for standard genome sequencing and annotation.</title>
        <authorList>
            <consortium name="The Broad Institute Genomics Platform"/>
            <consortium name="The Broad Institute Genome Sequencing Center for Infectious Disease"/>
            <person name="Wu L."/>
            <person name="Ma J."/>
        </authorList>
    </citation>
    <scope>NUCLEOTIDE SEQUENCE [LARGE SCALE GENOMIC DNA]</scope>
    <source>
        <strain evidence="3">CCUG 15531</strain>
    </source>
</reference>
<organism evidence="2 3">
    <name type="scientific">Fredinandcohnia salidurans</name>
    <dbReference type="NCBI Taxonomy" id="2595041"/>
    <lineage>
        <taxon>Bacteria</taxon>
        <taxon>Bacillati</taxon>
        <taxon>Bacillota</taxon>
        <taxon>Bacilli</taxon>
        <taxon>Bacillales</taxon>
        <taxon>Bacillaceae</taxon>
        <taxon>Fredinandcohnia</taxon>
    </lineage>
</organism>
<keyword evidence="3" id="KW-1185">Reference proteome</keyword>
<dbReference type="InterPro" id="IPR011042">
    <property type="entry name" value="6-blade_b-propeller_TolB-like"/>
</dbReference>
<dbReference type="Proteomes" id="UP001597227">
    <property type="component" value="Unassembled WGS sequence"/>
</dbReference>
<name>A0ABW4MNL8_9BACI</name>
<dbReference type="SUPFAM" id="SSF82171">
    <property type="entry name" value="DPP6 N-terminal domain-like"/>
    <property type="match status" value="1"/>
</dbReference>
<gene>
    <name evidence="2" type="ORF">ACFSFW_12480</name>
</gene>
<accession>A0ABW4MNL8</accession>
<comment type="similarity">
    <text evidence="1">Belongs to the TolB family.</text>
</comment>
<dbReference type="EMBL" id="JBHUEK010000018">
    <property type="protein sequence ID" value="MFD1779490.1"/>
    <property type="molecule type" value="Genomic_DNA"/>
</dbReference>
<dbReference type="Pfam" id="PF07676">
    <property type="entry name" value="PD40"/>
    <property type="match status" value="1"/>
</dbReference>
<dbReference type="Gene3D" id="2.120.10.30">
    <property type="entry name" value="TolB, C-terminal domain"/>
    <property type="match status" value="2"/>
</dbReference>
<dbReference type="RefSeq" id="WP_388038716.1">
    <property type="nucleotide sequence ID" value="NZ_JBHUEK010000018.1"/>
</dbReference>
<evidence type="ECO:0000313" key="2">
    <source>
        <dbReference type="EMBL" id="MFD1779490.1"/>
    </source>
</evidence>
<sequence>MSVNYRVRPTGMISYTAGRVGQYDIWLFHVQSGNRVQLTNGLADSFSKPIWSGDNRKIAFVGKNRIVYVIDLSTGRIAAIDQIAPNEDITLDWAPNHRMLAYTTRNHIMMYDVLTHRATSISEPGASDAQWFPSGRELLFQGVDSSGNQQLFRIETNGSKRRQITNNTEGPLNEVSLSPDGTFVLYTTPGASISLIRTVDVTSGEVYEIQGGEQAKNYDPTWSPNSQLIAFSATAYKEGTGYYNQIRVVGKRGYNERILTTSSCFATPVTWSQDSQSIAYLSGCSEQEFATEMWLIAIQNPNPIILTKEPQIVNLSWSSGNVRPTKGVYTNETYRVRFQYPSHWQQIDTERYEGADGFFQISAIGGGDDIHEVCRGEAFHQLMPYGSSPRIFQTRIRGQEACLIYPSSDQPPEMNRQAAAIVRYPTPVQIEGSTYNYFILWADDAHLNSIARTITFI</sequence>
<dbReference type="InterPro" id="IPR011659">
    <property type="entry name" value="WD40"/>
</dbReference>
<proteinExistence type="inferred from homology"/>